<accession>A0ABX6PK61</accession>
<dbReference type="InterPro" id="IPR010982">
    <property type="entry name" value="Lambda_DNA-bd_dom_sf"/>
</dbReference>
<feature type="domain" description="HTH cro/C1-type" evidence="1">
    <location>
        <begin position="10"/>
        <end position="45"/>
    </location>
</feature>
<evidence type="ECO:0000313" key="2">
    <source>
        <dbReference type="EMBL" id="QKK18887.1"/>
    </source>
</evidence>
<reference evidence="2 3" key="1">
    <citation type="submission" date="2020-05" db="EMBL/GenBank/DDBJ databases">
        <title>Genome sequences of pea root nodulating Rhizobium spp.</title>
        <authorList>
            <person name="Rahi P."/>
        </authorList>
    </citation>
    <scope>NUCLEOTIDE SEQUENCE [LARGE SCALE GENOMIC DNA]</scope>
    <source>
        <strain evidence="3">JKLM 12A2</strain>
    </source>
</reference>
<keyword evidence="3" id="KW-1185">Reference proteome</keyword>
<dbReference type="CDD" id="cd00093">
    <property type="entry name" value="HTH_XRE"/>
    <property type="match status" value="1"/>
</dbReference>
<dbReference type="SUPFAM" id="SSF47413">
    <property type="entry name" value="lambda repressor-like DNA-binding domains"/>
    <property type="match status" value="1"/>
</dbReference>
<protein>
    <submittedName>
        <fullName evidence="2">Helix-turn-helix domain-containing protein</fullName>
    </submittedName>
</protein>
<dbReference type="Pfam" id="PF01381">
    <property type="entry name" value="HTH_3"/>
    <property type="match status" value="1"/>
</dbReference>
<proteinExistence type="predicted"/>
<dbReference type="Proteomes" id="UP000305673">
    <property type="component" value="Chromosome"/>
</dbReference>
<dbReference type="Gene3D" id="1.10.260.40">
    <property type="entry name" value="lambda repressor-like DNA-binding domains"/>
    <property type="match status" value="1"/>
</dbReference>
<sequence length="185" mass="19911">MKFYAPPDALRAARALSRLSQQELSKNIQVSRQSISAAENDASAPFPTVSKMRGFYEDRGLQFVGVIDIDTGAINAAGVCWRLPERFPPPQAEASKYHTEPHGTAFVAARSLLGASRADVASNSNIGLKDLAALEAGSTYSGDEYQRLRAYYIEAGIEFMGAGDVRTGLYYGVGVRRASSNPTAD</sequence>
<evidence type="ECO:0000313" key="3">
    <source>
        <dbReference type="Proteomes" id="UP000305673"/>
    </source>
</evidence>
<gene>
    <name evidence="2" type="ORF">FFM53_021590</name>
</gene>
<dbReference type="PROSITE" id="PS50943">
    <property type="entry name" value="HTH_CROC1"/>
    <property type="match status" value="1"/>
</dbReference>
<name>A0ABX6PK61_9HYPH</name>
<dbReference type="EMBL" id="CP054021">
    <property type="protein sequence ID" value="QKK18887.1"/>
    <property type="molecule type" value="Genomic_DNA"/>
</dbReference>
<dbReference type="InterPro" id="IPR001387">
    <property type="entry name" value="Cro/C1-type_HTH"/>
</dbReference>
<organism evidence="2 3">
    <name type="scientific">Rhizobium indicum</name>
    <dbReference type="NCBI Taxonomy" id="2583231"/>
    <lineage>
        <taxon>Bacteria</taxon>
        <taxon>Pseudomonadati</taxon>
        <taxon>Pseudomonadota</taxon>
        <taxon>Alphaproteobacteria</taxon>
        <taxon>Hyphomicrobiales</taxon>
        <taxon>Rhizobiaceae</taxon>
        <taxon>Rhizobium/Agrobacterium group</taxon>
        <taxon>Rhizobium</taxon>
    </lineage>
</organism>
<evidence type="ECO:0000259" key="1">
    <source>
        <dbReference type="PROSITE" id="PS50943"/>
    </source>
</evidence>
<dbReference type="RefSeq" id="WP_138387164.1">
    <property type="nucleotide sequence ID" value="NZ_CP054021.1"/>
</dbReference>